<evidence type="ECO:0000313" key="3">
    <source>
        <dbReference type="Proteomes" id="UP001610446"/>
    </source>
</evidence>
<reference evidence="2 3" key="1">
    <citation type="submission" date="2024-07" db="EMBL/GenBank/DDBJ databases">
        <title>Section-level genome sequencing and comparative genomics of Aspergillus sections Usti and Cavernicolus.</title>
        <authorList>
            <consortium name="Lawrence Berkeley National Laboratory"/>
            <person name="Nybo J.L."/>
            <person name="Vesth T.C."/>
            <person name="Theobald S."/>
            <person name="Frisvad J.C."/>
            <person name="Larsen T.O."/>
            <person name="Kjaerboelling I."/>
            <person name="Rothschild-Mancinelli K."/>
            <person name="Lyhne E.K."/>
            <person name="Kogle M.E."/>
            <person name="Barry K."/>
            <person name="Clum A."/>
            <person name="Na H."/>
            <person name="Ledsgaard L."/>
            <person name="Lin J."/>
            <person name="Lipzen A."/>
            <person name="Kuo A."/>
            <person name="Riley R."/>
            <person name="Mondo S."/>
            <person name="Labutti K."/>
            <person name="Haridas S."/>
            <person name="Pangalinan J."/>
            <person name="Salamov A.A."/>
            <person name="Simmons B.A."/>
            <person name="Magnuson J.K."/>
            <person name="Chen J."/>
            <person name="Drula E."/>
            <person name="Henrissat B."/>
            <person name="Wiebenga A."/>
            <person name="Lubbers R.J."/>
            <person name="Gomes A.C."/>
            <person name="Makela M.R."/>
            <person name="Stajich J."/>
            <person name="Grigoriev I.V."/>
            <person name="Mortensen U.H."/>
            <person name="De Vries R.P."/>
            <person name="Baker S.E."/>
            <person name="Andersen M.R."/>
        </authorList>
    </citation>
    <scope>NUCLEOTIDE SEQUENCE [LARGE SCALE GENOMIC DNA]</scope>
    <source>
        <strain evidence="2 3">CBS 123904</strain>
    </source>
</reference>
<sequence>MDGNEIEQTRWNNAAEDEDPADPTIRIELVDDVDENGNPPRDQTLRNPDTDQMIIQLMTTRLKEVEPHHWIVIFQPYYNCDNESILTWFHVFHERPRGYTTSIERSSWPKSIVGPNWRSSEYVCWIPTLMHNEMIRMIDKNCLKKRDPSQRFVSAFLHMLVDEGLLMEDKAAELDLVVLPAPDEPGQEDAFPDARIPRADPRMMREG</sequence>
<evidence type="ECO:0000313" key="2">
    <source>
        <dbReference type="EMBL" id="KAL2829121.1"/>
    </source>
</evidence>
<protein>
    <submittedName>
        <fullName evidence="2">Uncharacterized protein</fullName>
    </submittedName>
</protein>
<dbReference type="Proteomes" id="UP001610446">
    <property type="component" value="Unassembled WGS sequence"/>
</dbReference>
<name>A0ABR4IN62_9EURO</name>
<evidence type="ECO:0000256" key="1">
    <source>
        <dbReference type="SAM" id="MobiDB-lite"/>
    </source>
</evidence>
<proteinExistence type="predicted"/>
<gene>
    <name evidence="2" type="ORF">BJY01DRAFT_255108</name>
</gene>
<organism evidence="2 3">
    <name type="scientific">Aspergillus pseudoustus</name>
    <dbReference type="NCBI Taxonomy" id="1810923"/>
    <lineage>
        <taxon>Eukaryota</taxon>
        <taxon>Fungi</taxon>
        <taxon>Dikarya</taxon>
        <taxon>Ascomycota</taxon>
        <taxon>Pezizomycotina</taxon>
        <taxon>Eurotiomycetes</taxon>
        <taxon>Eurotiomycetidae</taxon>
        <taxon>Eurotiales</taxon>
        <taxon>Aspergillaceae</taxon>
        <taxon>Aspergillus</taxon>
        <taxon>Aspergillus subgen. Nidulantes</taxon>
    </lineage>
</organism>
<feature type="compositionally biased region" description="Basic and acidic residues" evidence="1">
    <location>
        <begin position="195"/>
        <end position="207"/>
    </location>
</feature>
<feature type="region of interest" description="Disordered" evidence="1">
    <location>
        <begin position="1"/>
        <end position="22"/>
    </location>
</feature>
<accession>A0ABR4IN62</accession>
<comment type="caution">
    <text evidence="2">The sequence shown here is derived from an EMBL/GenBank/DDBJ whole genome shotgun (WGS) entry which is preliminary data.</text>
</comment>
<feature type="region of interest" description="Disordered" evidence="1">
    <location>
        <begin position="182"/>
        <end position="207"/>
    </location>
</feature>
<keyword evidence="3" id="KW-1185">Reference proteome</keyword>
<dbReference type="EMBL" id="JBFXLU010000341">
    <property type="protein sequence ID" value="KAL2829121.1"/>
    <property type="molecule type" value="Genomic_DNA"/>
</dbReference>